<evidence type="ECO:0008006" key="3">
    <source>
        <dbReference type="Google" id="ProtNLM"/>
    </source>
</evidence>
<name>A0ABW2NVW9_9ACTN</name>
<dbReference type="RefSeq" id="WP_380823704.1">
    <property type="nucleotide sequence ID" value="NZ_JBHTCG010000001.1"/>
</dbReference>
<gene>
    <name evidence="1" type="ORF">ACFQSB_00565</name>
</gene>
<proteinExistence type="predicted"/>
<dbReference type="Pfam" id="PF11848">
    <property type="entry name" value="DUF3368"/>
    <property type="match status" value="1"/>
</dbReference>
<organism evidence="1 2">
    <name type="scientific">Sphaerisporangium rhizosphaerae</name>
    <dbReference type="NCBI Taxonomy" id="2269375"/>
    <lineage>
        <taxon>Bacteria</taxon>
        <taxon>Bacillati</taxon>
        <taxon>Actinomycetota</taxon>
        <taxon>Actinomycetes</taxon>
        <taxon>Streptosporangiales</taxon>
        <taxon>Streptosporangiaceae</taxon>
        <taxon>Sphaerisporangium</taxon>
    </lineage>
</organism>
<dbReference type="Proteomes" id="UP001596496">
    <property type="component" value="Unassembled WGS sequence"/>
</dbReference>
<protein>
    <recommendedName>
        <fullName evidence="3">Nucleotide-binding protein</fullName>
    </recommendedName>
</protein>
<dbReference type="InterPro" id="IPR021799">
    <property type="entry name" value="PIN-like_prokaryotic"/>
</dbReference>
<accession>A0ABW2NVW9</accession>
<dbReference type="EMBL" id="JBHTCG010000001">
    <property type="protein sequence ID" value="MFC7380673.1"/>
    <property type="molecule type" value="Genomic_DNA"/>
</dbReference>
<keyword evidence="2" id="KW-1185">Reference proteome</keyword>
<evidence type="ECO:0000313" key="1">
    <source>
        <dbReference type="EMBL" id="MFC7380673.1"/>
    </source>
</evidence>
<sequence>MGVLKFLAGDRPVVFPESVERELKSQVHYHPALHQVLDAGWITVDRSNDMGFLAAFAGYEQRLVADGRNRGECGVLALGKTRGFEVVLDDSVPRTIAEEEHIRVTATLPLLCSAIREGQLTVRMVEALADDLISGKYFLPFGPGGFRRWAQEEGHIEYE</sequence>
<reference evidence="2" key="1">
    <citation type="journal article" date="2019" name="Int. J. Syst. Evol. Microbiol.">
        <title>The Global Catalogue of Microorganisms (GCM) 10K type strain sequencing project: providing services to taxonomists for standard genome sequencing and annotation.</title>
        <authorList>
            <consortium name="The Broad Institute Genomics Platform"/>
            <consortium name="The Broad Institute Genome Sequencing Center for Infectious Disease"/>
            <person name="Wu L."/>
            <person name="Ma J."/>
        </authorList>
    </citation>
    <scope>NUCLEOTIDE SEQUENCE [LARGE SCALE GENOMIC DNA]</scope>
    <source>
        <strain evidence="2">CECT 7649</strain>
    </source>
</reference>
<evidence type="ECO:0000313" key="2">
    <source>
        <dbReference type="Proteomes" id="UP001596496"/>
    </source>
</evidence>
<comment type="caution">
    <text evidence="1">The sequence shown here is derived from an EMBL/GenBank/DDBJ whole genome shotgun (WGS) entry which is preliminary data.</text>
</comment>